<proteinExistence type="predicted"/>
<organism evidence="1">
    <name type="scientific">Sesamum radiatum</name>
    <name type="common">Black benniseed</name>
    <dbReference type="NCBI Taxonomy" id="300843"/>
    <lineage>
        <taxon>Eukaryota</taxon>
        <taxon>Viridiplantae</taxon>
        <taxon>Streptophyta</taxon>
        <taxon>Embryophyta</taxon>
        <taxon>Tracheophyta</taxon>
        <taxon>Spermatophyta</taxon>
        <taxon>Magnoliopsida</taxon>
        <taxon>eudicotyledons</taxon>
        <taxon>Gunneridae</taxon>
        <taxon>Pentapetalae</taxon>
        <taxon>asterids</taxon>
        <taxon>lamiids</taxon>
        <taxon>Lamiales</taxon>
        <taxon>Pedaliaceae</taxon>
        <taxon>Sesamum</taxon>
    </lineage>
</organism>
<sequence length="115" mass="12313">MRAPICLLRACYLAVSARCARALQQTRLGARTRRARMACCASAAVCLTVRASTAVCLIAWSFAAVCLCAHRTTGVYPCTLAAAACRLPVRSWPSPSITSFFGKLYLIHSNDGIGM</sequence>
<gene>
    <name evidence="1" type="ORF">Sradi_0731000</name>
</gene>
<comment type="caution">
    <text evidence="1">The sequence shown here is derived from an EMBL/GenBank/DDBJ whole genome shotgun (WGS) entry which is preliminary data.</text>
</comment>
<protein>
    <submittedName>
        <fullName evidence="1">Uncharacterized protein</fullName>
    </submittedName>
</protein>
<reference evidence="1" key="1">
    <citation type="submission" date="2020-06" db="EMBL/GenBank/DDBJ databases">
        <authorList>
            <person name="Li T."/>
            <person name="Hu X."/>
            <person name="Zhang T."/>
            <person name="Song X."/>
            <person name="Zhang H."/>
            <person name="Dai N."/>
            <person name="Sheng W."/>
            <person name="Hou X."/>
            <person name="Wei L."/>
        </authorList>
    </citation>
    <scope>NUCLEOTIDE SEQUENCE</scope>
    <source>
        <strain evidence="1">G02</strain>
        <tissue evidence="1">Leaf</tissue>
    </source>
</reference>
<evidence type="ECO:0000313" key="1">
    <source>
        <dbReference type="EMBL" id="KAL0431050.1"/>
    </source>
</evidence>
<reference evidence="1" key="2">
    <citation type="journal article" date="2024" name="Plant">
        <title>Genomic evolution and insights into agronomic trait innovations of Sesamum species.</title>
        <authorList>
            <person name="Miao H."/>
            <person name="Wang L."/>
            <person name="Qu L."/>
            <person name="Liu H."/>
            <person name="Sun Y."/>
            <person name="Le M."/>
            <person name="Wang Q."/>
            <person name="Wei S."/>
            <person name="Zheng Y."/>
            <person name="Lin W."/>
            <person name="Duan Y."/>
            <person name="Cao H."/>
            <person name="Xiong S."/>
            <person name="Wang X."/>
            <person name="Wei L."/>
            <person name="Li C."/>
            <person name="Ma Q."/>
            <person name="Ju M."/>
            <person name="Zhao R."/>
            <person name="Li G."/>
            <person name="Mu C."/>
            <person name="Tian Q."/>
            <person name="Mei H."/>
            <person name="Zhang T."/>
            <person name="Gao T."/>
            <person name="Zhang H."/>
        </authorList>
    </citation>
    <scope>NUCLEOTIDE SEQUENCE</scope>
    <source>
        <strain evidence="1">G02</strain>
    </source>
</reference>
<dbReference type="EMBL" id="JACGWJ010000003">
    <property type="protein sequence ID" value="KAL0431050.1"/>
    <property type="molecule type" value="Genomic_DNA"/>
</dbReference>
<name>A0AAW2VNM3_SESRA</name>
<accession>A0AAW2VNM3</accession>
<dbReference type="AlphaFoldDB" id="A0AAW2VNM3"/>